<comment type="caution">
    <text evidence="2">The sequence shown here is derived from an EMBL/GenBank/DDBJ whole genome shotgun (WGS) entry which is preliminary data.</text>
</comment>
<keyword evidence="1" id="KW-1133">Transmembrane helix</keyword>
<organism evidence="2 3">
    <name type="scientific">Nonlabens mediterrranea</name>
    <dbReference type="NCBI Taxonomy" id="1419947"/>
    <lineage>
        <taxon>Bacteria</taxon>
        <taxon>Pseudomonadati</taxon>
        <taxon>Bacteroidota</taxon>
        <taxon>Flavobacteriia</taxon>
        <taxon>Flavobacteriales</taxon>
        <taxon>Flavobacteriaceae</taxon>
        <taxon>Nonlabens</taxon>
    </lineage>
</organism>
<protein>
    <submittedName>
        <fullName evidence="2">Uncharacterized protein</fullName>
    </submittedName>
</protein>
<name>A0ABS0AAV6_9FLAO</name>
<keyword evidence="3" id="KW-1185">Reference proteome</keyword>
<proteinExistence type="predicted"/>
<feature type="transmembrane region" description="Helical" evidence="1">
    <location>
        <begin position="20"/>
        <end position="36"/>
    </location>
</feature>
<sequence>MYYREKSIIDREQRIFKKRVTLIIFVSLLIIKRYIMKNPVKSLFNLIEIFRKGAYKNQSPLIAEKHCENLSLHDYYCDQEHLSM</sequence>
<evidence type="ECO:0000313" key="2">
    <source>
        <dbReference type="EMBL" id="MBF4985913.1"/>
    </source>
</evidence>
<dbReference type="Proteomes" id="UP001194729">
    <property type="component" value="Unassembled WGS sequence"/>
</dbReference>
<dbReference type="EMBL" id="JADKYU010000896">
    <property type="protein sequence ID" value="MBF4985913.1"/>
    <property type="molecule type" value="Genomic_DNA"/>
</dbReference>
<gene>
    <name evidence="2" type="ORF">FNJ87_16805</name>
</gene>
<keyword evidence="1" id="KW-0472">Membrane</keyword>
<keyword evidence="1" id="KW-0812">Transmembrane</keyword>
<evidence type="ECO:0000256" key="1">
    <source>
        <dbReference type="SAM" id="Phobius"/>
    </source>
</evidence>
<accession>A0ABS0AAV6</accession>
<reference evidence="2 3" key="1">
    <citation type="submission" date="2020-11" db="EMBL/GenBank/DDBJ databases">
        <title>P. mediterranea TC4 genome.</title>
        <authorList>
            <person name="Molmeret M."/>
        </authorList>
    </citation>
    <scope>NUCLEOTIDE SEQUENCE [LARGE SCALE GENOMIC DNA]</scope>
    <source>
        <strain evidence="2 3">TC4</strain>
    </source>
</reference>
<evidence type="ECO:0000313" key="3">
    <source>
        <dbReference type="Proteomes" id="UP001194729"/>
    </source>
</evidence>